<feature type="region of interest" description="Disordered" evidence="5">
    <location>
        <begin position="90"/>
        <end position="109"/>
    </location>
</feature>
<dbReference type="PANTHER" id="PTHR43797">
    <property type="entry name" value="HOMOCYSTEINE/CYSTEINE SYNTHASE"/>
    <property type="match status" value="1"/>
</dbReference>
<dbReference type="Pfam" id="PF01053">
    <property type="entry name" value="Cys_Met_Meta_PP"/>
    <property type="match status" value="1"/>
</dbReference>
<accession>A0ABS6URH3</accession>
<dbReference type="InterPro" id="IPR000277">
    <property type="entry name" value="Cys/Met-Metab_PyrdxlP-dep_enz"/>
</dbReference>
<dbReference type="GO" id="GO:0016740">
    <property type="term" value="F:transferase activity"/>
    <property type="evidence" value="ECO:0007669"/>
    <property type="project" value="UniProtKB-KW"/>
</dbReference>
<keyword evidence="3 4" id="KW-0663">Pyridoxal phosphate</keyword>
<evidence type="ECO:0000256" key="2">
    <source>
        <dbReference type="ARBA" id="ARBA00022679"/>
    </source>
</evidence>
<dbReference type="PANTHER" id="PTHR43797:SF2">
    <property type="entry name" value="HOMOCYSTEINE_CYSTEINE SYNTHASE"/>
    <property type="match status" value="1"/>
</dbReference>
<protein>
    <submittedName>
        <fullName evidence="6">PLP-dependent transferase</fullName>
    </submittedName>
</protein>
<sequence>MVTWSFETLALHAGAAPDPATGARATAIYRTTSYVFTDADHAAAAFALQDLETHAHARLSNPTTAVAKARIAALDPDGCVSRSVDSAVAGRGVRPATGRRSTRRQERNSALFTGSPFSLQWRR</sequence>
<dbReference type="Proteomes" id="UP000694287">
    <property type="component" value="Unassembled WGS sequence"/>
</dbReference>
<comment type="similarity">
    <text evidence="4">Belongs to the trans-sulfuration enzymes family.</text>
</comment>
<evidence type="ECO:0000256" key="1">
    <source>
        <dbReference type="ARBA" id="ARBA00001933"/>
    </source>
</evidence>
<keyword evidence="7" id="KW-1185">Reference proteome</keyword>
<evidence type="ECO:0000313" key="6">
    <source>
        <dbReference type="EMBL" id="MBW0134860.1"/>
    </source>
</evidence>
<gene>
    <name evidence="6" type="ORF">I4I81_11390</name>
</gene>
<keyword evidence="2 6" id="KW-0808">Transferase</keyword>
<reference evidence="6 7" key="1">
    <citation type="submission" date="2020-11" db="EMBL/GenBank/DDBJ databases">
        <title>Pseudonocardia abyssalis sp. nov. and Pseudonocardia oceani sp. nov., description and phylogenomic analysis of two novel actinomycetes isolated from the deep Southern Ocean.</title>
        <authorList>
            <person name="Parra J."/>
        </authorList>
    </citation>
    <scope>NUCLEOTIDE SEQUENCE [LARGE SCALE GENOMIC DNA]</scope>
    <source>
        <strain evidence="6 7">KRD-168</strain>
    </source>
</reference>
<comment type="cofactor">
    <cofactor evidence="1 4">
        <name>pyridoxal 5'-phosphate</name>
        <dbReference type="ChEBI" id="CHEBI:597326"/>
    </cofactor>
</comment>
<evidence type="ECO:0000256" key="4">
    <source>
        <dbReference type="RuleBase" id="RU362118"/>
    </source>
</evidence>
<dbReference type="InterPro" id="IPR006235">
    <property type="entry name" value="OAc-hSer/O-AcSer_sulfhydrylase"/>
</dbReference>
<proteinExistence type="inferred from homology"/>
<comment type="caution">
    <text evidence="6">The sequence shown here is derived from an EMBL/GenBank/DDBJ whole genome shotgun (WGS) entry which is preliminary data.</text>
</comment>
<organism evidence="6 7">
    <name type="scientific">Pseudonocardia abyssalis</name>
    <dbReference type="NCBI Taxonomy" id="2792008"/>
    <lineage>
        <taxon>Bacteria</taxon>
        <taxon>Bacillati</taxon>
        <taxon>Actinomycetota</taxon>
        <taxon>Actinomycetes</taxon>
        <taxon>Pseudonocardiales</taxon>
        <taxon>Pseudonocardiaceae</taxon>
        <taxon>Pseudonocardia</taxon>
    </lineage>
</organism>
<evidence type="ECO:0000256" key="3">
    <source>
        <dbReference type="ARBA" id="ARBA00022898"/>
    </source>
</evidence>
<evidence type="ECO:0000256" key="5">
    <source>
        <dbReference type="SAM" id="MobiDB-lite"/>
    </source>
</evidence>
<evidence type="ECO:0000313" key="7">
    <source>
        <dbReference type="Proteomes" id="UP000694287"/>
    </source>
</evidence>
<name>A0ABS6URH3_9PSEU</name>
<dbReference type="EMBL" id="JADQDK010000001">
    <property type="protein sequence ID" value="MBW0134860.1"/>
    <property type="molecule type" value="Genomic_DNA"/>
</dbReference>